<dbReference type="PANTHER" id="PTHR30212">
    <property type="entry name" value="PROTEIN YIIM"/>
    <property type="match status" value="1"/>
</dbReference>
<dbReference type="Gene3D" id="2.40.33.20">
    <property type="entry name" value="PK beta-barrel domain-like"/>
    <property type="match status" value="1"/>
</dbReference>
<dbReference type="SUPFAM" id="SSF50800">
    <property type="entry name" value="PK beta-barrel domain-like"/>
    <property type="match status" value="1"/>
</dbReference>
<dbReference type="GO" id="GO:0030170">
    <property type="term" value="F:pyridoxal phosphate binding"/>
    <property type="evidence" value="ECO:0007669"/>
    <property type="project" value="InterPro"/>
</dbReference>
<reference evidence="2 3" key="1">
    <citation type="submission" date="2018-04" db="EMBL/GenBank/DDBJ databases">
        <title>Pseudomonas sp. nov., isolated from mangrove soil.</title>
        <authorList>
            <person name="Chen C."/>
        </authorList>
    </citation>
    <scope>NUCLEOTIDE SEQUENCE [LARGE SCALE GENOMIC DNA]</scope>
    <source>
        <strain evidence="2 3">TC-11</strain>
    </source>
</reference>
<dbReference type="Proteomes" id="UP000244064">
    <property type="component" value="Unassembled WGS sequence"/>
</dbReference>
<proteinExistence type="predicted"/>
<organism evidence="2 3">
    <name type="scientific">Pseudomonas mangrovi</name>
    <dbReference type="NCBI Taxonomy" id="2161748"/>
    <lineage>
        <taxon>Bacteria</taxon>
        <taxon>Pseudomonadati</taxon>
        <taxon>Pseudomonadota</taxon>
        <taxon>Gammaproteobacteria</taxon>
        <taxon>Pseudomonadales</taxon>
        <taxon>Pseudomonadaceae</taxon>
        <taxon>Pseudomonas</taxon>
    </lineage>
</organism>
<name>A0A2T5P9D9_9PSED</name>
<dbReference type="Pfam" id="PF03475">
    <property type="entry name" value="YiiM_3-alpha"/>
    <property type="match status" value="1"/>
</dbReference>
<protein>
    <submittedName>
        <fullName evidence="2">MOSC domain-containing protein</fullName>
    </submittedName>
</protein>
<dbReference type="GO" id="GO:0003824">
    <property type="term" value="F:catalytic activity"/>
    <property type="evidence" value="ECO:0007669"/>
    <property type="project" value="InterPro"/>
</dbReference>
<dbReference type="Pfam" id="PF03473">
    <property type="entry name" value="MOSC"/>
    <property type="match status" value="1"/>
</dbReference>
<evidence type="ECO:0000313" key="3">
    <source>
        <dbReference type="Proteomes" id="UP000244064"/>
    </source>
</evidence>
<comment type="caution">
    <text evidence="2">The sequence shown here is derived from an EMBL/GenBank/DDBJ whole genome shotgun (WGS) entry which is preliminary data.</text>
</comment>
<keyword evidence="3" id="KW-1185">Reference proteome</keyword>
<dbReference type="OrthoDB" id="9786134at2"/>
<evidence type="ECO:0000313" key="2">
    <source>
        <dbReference type="EMBL" id="PTU74337.1"/>
    </source>
</evidence>
<evidence type="ECO:0000259" key="1">
    <source>
        <dbReference type="PROSITE" id="PS51340"/>
    </source>
</evidence>
<dbReference type="RefSeq" id="WP_108107034.1">
    <property type="nucleotide sequence ID" value="NZ_QASN01000017.1"/>
</dbReference>
<dbReference type="EMBL" id="QASN01000017">
    <property type="protein sequence ID" value="PTU74337.1"/>
    <property type="molecule type" value="Genomic_DNA"/>
</dbReference>
<gene>
    <name evidence="2" type="ORF">DBO85_09570</name>
</gene>
<accession>A0A2T5P9D9</accession>
<dbReference type="AlphaFoldDB" id="A0A2T5P9D9"/>
<dbReference type="InterPro" id="IPR011037">
    <property type="entry name" value="Pyrv_Knase-like_insert_dom_sf"/>
</dbReference>
<dbReference type="PANTHER" id="PTHR30212:SF2">
    <property type="entry name" value="PROTEIN YIIM"/>
    <property type="match status" value="1"/>
</dbReference>
<dbReference type="InterPro" id="IPR052353">
    <property type="entry name" value="Benzoxazolinone_Detox_Enz"/>
</dbReference>
<dbReference type="PROSITE" id="PS51340">
    <property type="entry name" value="MOSC"/>
    <property type="match status" value="1"/>
</dbReference>
<feature type="domain" description="MOSC" evidence="1">
    <location>
        <begin position="28"/>
        <end position="163"/>
    </location>
</feature>
<dbReference type="GO" id="GO:0030151">
    <property type="term" value="F:molybdenum ion binding"/>
    <property type="evidence" value="ECO:0007669"/>
    <property type="project" value="InterPro"/>
</dbReference>
<dbReference type="InterPro" id="IPR005302">
    <property type="entry name" value="MoCF_Sase_C"/>
</dbReference>
<sequence length="243" mass="27224">MRAVRVDGVFIGKAEVILPGLRSAINKQAVSGRIWLHREGLAEDEQADTRFHGGPERALHHYPREHYPTWRRRYPQRAWQAPGFGENLSSLGLLESQVCIGDIFRWGGALLQVSQPRSPCYRLGQHKDLAELPLIVQNSGRCGWFYRVLREGAVSSDDPLELVQRSYPGLSVARAIRSFFHFPLERAGLHQLVACAALSERWRQAAAARLASDQVEDWSGRLQGRPAPLPLQADAAVREIGHA</sequence>
<dbReference type="InterPro" id="IPR005163">
    <property type="entry name" value="Tri_helical_YiiM-like"/>
</dbReference>